<dbReference type="SUPFAM" id="SSF56317">
    <property type="entry name" value="Carbon-nitrogen hydrolase"/>
    <property type="match status" value="1"/>
</dbReference>
<dbReference type="InterPro" id="IPR044149">
    <property type="entry name" value="Nitrilases_CHs"/>
</dbReference>
<dbReference type="PROSITE" id="PS50263">
    <property type="entry name" value="CN_HYDROLASE"/>
    <property type="match status" value="1"/>
</dbReference>
<dbReference type="InterPro" id="IPR003010">
    <property type="entry name" value="C-N_Hydrolase"/>
</dbReference>
<accession>A0A8J6T969</accession>
<sequence length="323" mass="35521">MGEEFTTVKVAVVQSSPVLFDREATIEKTCRLIHEVGDQDVNLVLFPEAFIPAYPRGLGFGAVVGSRTAAGRRTFERYWANAVQVPSPATEALGKASRAAGVYLAIGIIERDSRFSQGTLYCTLLYFGPNGELLGKHRKLKPTASERLIWGEGDGSTMPVFETAIGRLGGLICWENYMPLARMAMYGKGVEIYLAPTADQREAWHSTLRHIACEGRCFVLGCNQFVTKDMYPADLEGLDDLNELPEIICRGGSAIISPFGEVLAGPLYDQEGILFADLDLAEIARGKFDFDVTGHYARPDVFQLSVNEMPFHPVVTKNDEGKE</sequence>
<name>A0A8J6T969_9DELT</name>
<keyword evidence="3" id="KW-0378">Hydrolase</keyword>
<comment type="similarity">
    <text evidence="1">Belongs to the carbon-nitrogen hydrolase superfamily. Nitrilase family.</text>
</comment>
<dbReference type="Pfam" id="PF00795">
    <property type="entry name" value="CN_hydrolase"/>
    <property type="match status" value="1"/>
</dbReference>
<dbReference type="EMBL" id="JACNJD010000248">
    <property type="protein sequence ID" value="MBC8177981.1"/>
    <property type="molecule type" value="Genomic_DNA"/>
</dbReference>
<gene>
    <name evidence="3" type="ORF">H8E19_11305</name>
</gene>
<evidence type="ECO:0000313" key="3">
    <source>
        <dbReference type="EMBL" id="MBC8177981.1"/>
    </source>
</evidence>
<feature type="domain" description="CN hydrolase" evidence="2">
    <location>
        <begin position="8"/>
        <end position="280"/>
    </location>
</feature>
<dbReference type="PANTHER" id="PTHR46044">
    <property type="entry name" value="NITRILASE"/>
    <property type="match status" value="1"/>
</dbReference>
<reference evidence="3 4" key="1">
    <citation type="submission" date="2020-08" db="EMBL/GenBank/DDBJ databases">
        <title>Bridging the membrane lipid divide: bacteria of the FCB group superphylum have the potential to synthesize archaeal ether lipids.</title>
        <authorList>
            <person name="Villanueva L."/>
            <person name="Von Meijenfeldt F.A.B."/>
            <person name="Westbye A.B."/>
            <person name="Yadav S."/>
            <person name="Hopmans E.C."/>
            <person name="Dutilh B.E."/>
            <person name="Sinninghe Damste J.S."/>
        </authorList>
    </citation>
    <scope>NUCLEOTIDE SEQUENCE [LARGE SCALE GENOMIC DNA]</scope>
    <source>
        <strain evidence="3">NIOZ-UU27</strain>
    </source>
</reference>
<protein>
    <submittedName>
        <fullName evidence="3">Carbon-nitrogen hydrolase family protein</fullName>
    </submittedName>
</protein>
<proteinExistence type="inferred from homology"/>
<dbReference type="PANTHER" id="PTHR46044:SF1">
    <property type="entry name" value="CN HYDROLASE DOMAIN-CONTAINING PROTEIN"/>
    <property type="match status" value="1"/>
</dbReference>
<evidence type="ECO:0000259" key="2">
    <source>
        <dbReference type="PROSITE" id="PS50263"/>
    </source>
</evidence>
<dbReference type="InterPro" id="IPR036526">
    <property type="entry name" value="C-N_Hydrolase_sf"/>
</dbReference>
<evidence type="ECO:0000256" key="1">
    <source>
        <dbReference type="ARBA" id="ARBA00008129"/>
    </source>
</evidence>
<dbReference type="InterPro" id="IPR000132">
    <property type="entry name" value="Nitrilase/CN_hydratase_CS"/>
</dbReference>
<dbReference type="AlphaFoldDB" id="A0A8J6T969"/>
<dbReference type="CDD" id="cd07564">
    <property type="entry name" value="nitrilases_CHs"/>
    <property type="match status" value="1"/>
</dbReference>
<dbReference type="Gene3D" id="3.60.110.10">
    <property type="entry name" value="Carbon-nitrogen hydrolase"/>
    <property type="match status" value="1"/>
</dbReference>
<dbReference type="PROSITE" id="PS00921">
    <property type="entry name" value="NITRIL_CHT_2"/>
    <property type="match status" value="1"/>
</dbReference>
<organism evidence="3 4">
    <name type="scientific">Candidatus Desulfacyla euxinica</name>
    <dbReference type="NCBI Taxonomy" id="2841693"/>
    <lineage>
        <taxon>Bacteria</taxon>
        <taxon>Deltaproteobacteria</taxon>
        <taxon>Candidatus Desulfacyla</taxon>
    </lineage>
</organism>
<evidence type="ECO:0000313" key="4">
    <source>
        <dbReference type="Proteomes" id="UP000650524"/>
    </source>
</evidence>
<dbReference type="Proteomes" id="UP000650524">
    <property type="component" value="Unassembled WGS sequence"/>
</dbReference>
<comment type="caution">
    <text evidence="3">The sequence shown here is derived from an EMBL/GenBank/DDBJ whole genome shotgun (WGS) entry which is preliminary data.</text>
</comment>
<dbReference type="GO" id="GO:0000257">
    <property type="term" value="F:nitrilase activity"/>
    <property type="evidence" value="ECO:0007669"/>
    <property type="project" value="UniProtKB-ARBA"/>
</dbReference>